<evidence type="ECO:0000313" key="4">
    <source>
        <dbReference type="Proteomes" id="UP000762676"/>
    </source>
</evidence>
<organism evidence="3 4">
    <name type="scientific">Elysia marginata</name>
    <dbReference type="NCBI Taxonomy" id="1093978"/>
    <lineage>
        <taxon>Eukaryota</taxon>
        <taxon>Metazoa</taxon>
        <taxon>Spiralia</taxon>
        <taxon>Lophotrochozoa</taxon>
        <taxon>Mollusca</taxon>
        <taxon>Gastropoda</taxon>
        <taxon>Heterobranchia</taxon>
        <taxon>Euthyneura</taxon>
        <taxon>Panpulmonata</taxon>
        <taxon>Sacoglossa</taxon>
        <taxon>Placobranchoidea</taxon>
        <taxon>Plakobranchidae</taxon>
        <taxon>Elysia</taxon>
    </lineage>
</organism>
<dbReference type="EMBL" id="BMAT01005818">
    <property type="protein sequence ID" value="GFS00183.1"/>
    <property type="molecule type" value="Genomic_DNA"/>
</dbReference>
<proteinExistence type="predicted"/>
<feature type="region of interest" description="Disordered" evidence="1">
    <location>
        <begin position="180"/>
        <end position="206"/>
    </location>
</feature>
<comment type="caution">
    <text evidence="3">The sequence shown here is derived from an EMBL/GenBank/DDBJ whole genome shotgun (WGS) entry which is preliminary data.</text>
</comment>
<keyword evidence="4" id="KW-1185">Reference proteome</keyword>
<evidence type="ECO:0000259" key="2">
    <source>
        <dbReference type="Pfam" id="PF21670"/>
    </source>
</evidence>
<dbReference type="SUPFAM" id="SSF116907">
    <property type="entry name" value="Hook domain"/>
    <property type="match status" value="1"/>
</dbReference>
<name>A0AAV4HPT9_9GAST</name>
<dbReference type="AlphaFoldDB" id="A0AAV4HPT9"/>
<reference evidence="3 4" key="1">
    <citation type="journal article" date="2021" name="Elife">
        <title>Chloroplast acquisition without the gene transfer in kleptoplastic sea slugs, Plakobranchus ocellatus.</title>
        <authorList>
            <person name="Maeda T."/>
            <person name="Takahashi S."/>
            <person name="Yoshida T."/>
            <person name="Shimamura S."/>
            <person name="Takaki Y."/>
            <person name="Nagai Y."/>
            <person name="Toyoda A."/>
            <person name="Suzuki Y."/>
            <person name="Arimoto A."/>
            <person name="Ishii H."/>
            <person name="Satoh N."/>
            <person name="Nishiyama T."/>
            <person name="Hasebe M."/>
            <person name="Maruyama T."/>
            <person name="Minagawa J."/>
            <person name="Obokata J."/>
            <person name="Shigenobu S."/>
        </authorList>
    </citation>
    <scope>NUCLEOTIDE SEQUENCE [LARGE SCALE GENOMIC DNA]</scope>
</reference>
<dbReference type="InterPro" id="IPR048724">
    <property type="entry name" value="NuMA_N_HOOK"/>
</dbReference>
<protein>
    <recommendedName>
        <fullName evidence="2">Nuclear mitotic apparatus protein 1 N-terminal hook domain-containing protein</fullName>
    </recommendedName>
</protein>
<sequence length="260" mass="28776">MEPKMECAVLKYLSAVSLGLGEPDTVENMLCLRDCKFFSQVLTHLDDIFEERLGKGCSQRELFHHVKVFLEEYYTNTEDVLNFDLALSTQSDDQELVKLELTKIAVALLCVGILDKNGQVFVDAALQLDTDTQEDILAIFKSVLAPDTGEMCLTPDLEQVLTDGAPDCRSVTPVSEMFQEEVSTGQPTPRNSRSCTPQTHFSGRSGNISGLSTSFGDISSPFKSLQITASSPSSFVEFIQSPQFVQKVNTDETREIKIRA</sequence>
<feature type="domain" description="Nuclear mitotic apparatus protein 1 N-terminal hook" evidence="2">
    <location>
        <begin position="24"/>
        <end position="162"/>
    </location>
</feature>
<evidence type="ECO:0000256" key="1">
    <source>
        <dbReference type="SAM" id="MobiDB-lite"/>
    </source>
</evidence>
<dbReference type="Pfam" id="PF21670">
    <property type="entry name" value="HOOK_N_NuMA"/>
    <property type="match status" value="1"/>
</dbReference>
<feature type="compositionally biased region" description="Polar residues" evidence="1">
    <location>
        <begin position="181"/>
        <end position="206"/>
    </location>
</feature>
<evidence type="ECO:0000313" key="3">
    <source>
        <dbReference type="EMBL" id="GFS00183.1"/>
    </source>
</evidence>
<gene>
    <name evidence="3" type="ORF">ElyMa_002809300</name>
</gene>
<accession>A0AAV4HPT9</accession>
<dbReference type="Proteomes" id="UP000762676">
    <property type="component" value="Unassembled WGS sequence"/>
</dbReference>